<dbReference type="OrthoDB" id="5344325at2759"/>
<accession>A0A0A1T9V4</accession>
<evidence type="ECO:0000256" key="3">
    <source>
        <dbReference type="SAM" id="MobiDB-lite"/>
    </source>
</evidence>
<sequence>MSATSALWETSYHRVACVECQRRKQRCDREWPCEHCCRRKVPDRCRYNEPDLPSKADPKDSANHSTLSKANLLRGKRKRRPNAEEDALRTRQTASVDDVTDEETTLKAIGYRPSSLMNLSKLVKPGSPVGDLTATGADDMRILEMLPLQHHLEILLSTFTETVNYSYYIIDPTKLMMAYSTWRCGLRRPSPALDPTFVGLMLRICTCAVLCLNSDIKEKIEADLNTPIQNLVDRCNQAAIELSGKIPVGQGGLLQVQQLLLTSYWHSSRGDFFDCWHALGAAVREAQAIGLNKESSADGLSEFDRDMRRRTWCILDVWDWQISTLFSRPQLINRHDCDIVSPNLHREEAAPSPIHHIKLQFEVIQIMHEKFGNINKPMNAARVREFQNVVNKWTESFPPILRIADPDIGIDKSYPWMTAQRQYLHVMAYTMMLVPLKSYLCRTFGDKESCEDQETRVSAVDYCLKLRDAHILLFHSTYPFCAQYHIAHSSLVDLGIILCFAIIHDQHSNLPERNQVLGIIGDVLEMLRHIQNAAGRSSLSHKLVTKLARRLPISQSEKDIIHCRTITVKFDQNPPLATEPTQNSRWPIVSPVSRASAIKDPSETFVTKIESIDGGPPTPVSIDGEPSTFGPHLPLEGSDGDSSNPDAIVHEHESLILADHSDSHQATNPIYMSSRPVLEVFLERFLDSYGPEMPSAWQPLHWIHAGQPYQIWRVGAASRLSSTLLCDSFTAVSVAQFGRSISDWRFISAADRIYLSVLASLQAAVYHPERSASDDVLWAAVLCAVYEGVSRTRGNGFLTHVLGILKLLEFRGARRHALGIGHGLFVELRCYFVFAAVTTRSPTFLAQPEWKHEPWSAGSMPKDLLQHLLDHIVEIPALLAYADRLKNCSPAKSPVETSLLQEELWTLADRIEQALYQWKREWADSYPGGQPAELPVHIQDNLSTFRRQDRVTGDIICSTTLVYPDPVLAQAMCYYYAALILIFSADARPRETELNDLYSLACSICRTMGFFARTVPSGLASRVAFPFRLAYDCLPEGSIERDYVEEAFRWIAKRRFSQEWECTLDGLSVRD</sequence>
<evidence type="ECO:0000313" key="5">
    <source>
        <dbReference type="EMBL" id="CEJ91574.1"/>
    </source>
</evidence>
<protein>
    <recommendedName>
        <fullName evidence="4">Zn(2)-C6 fungal-type domain-containing protein</fullName>
    </recommendedName>
</protein>
<keyword evidence="6" id="KW-1185">Reference proteome</keyword>
<dbReference type="SUPFAM" id="SSF57701">
    <property type="entry name" value="Zn2/Cys6 DNA-binding domain"/>
    <property type="match status" value="1"/>
</dbReference>
<dbReference type="PANTHER" id="PTHR38111">
    <property type="entry name" value="ZN(2)-C6 FUNGAL-TYPE DOMAIN-CONTAINING PROTEIN-RELATED"/>
    <property type="match status" value="1"/>
</dbReference>
<dbReference type="PROSITE" id="PS50048">
    <property type="entry name" value="ZN2_CY6_FUNGAL_2"/>
    <property type="match status" value="1"/>
</dbReference>
<dbReference type="GO" id="GO:0008270">
    <property type="term" value="F:zinc ion binding"/>
    <property type="evidence" value="ECO:0007669"/>
    <property type="project" value="InterPro"/>
</dbReference>
<dbReference type="InterPro" id="IPR007219">
    <property type="entry name" value="XnlR_reg_dom"/>
</dbReference>
<dbReference type="Gene3D" id="4.10.240.10">
    <property type="entry name" value="Zn(2)-C6 fungal-type DNA-binding domain"/>
    <property type="match status" value="1"/>
</dbReference>
<dbReference type="Pfam" id="PF11951">
    <property type="entry name" value="Fungal_trans_2"/>
    <property type="match status" value="1"/>
</dbReference>
<feature type="region of interest" description="Disordered" evidence="3">
    <location>
        <begin position="609"/>
        <end position="631"/>
    </location>
</feature>
<feature type="region of interest" description="Disordered" evidence="3">
    <location>
        <begin position="51"/>
        <end position="99"/>
    </location>
</feature>
<keyword evidence="2" id="KW-0539">Nucleus</keyword>
<name>A0A0A1T9V4_9HYPO</name>
<dbReference type="EMBL" id="CDHN01000004">
    <property type="protein sequence ID" value="CEJ91574.1"/>
    <property type="molecule type" value="Genomic_DNA"/>
</dbReference>
<dbReference type="HOGENOM" id="CLU_287607_0_0_1"/>
<dbReference type="CDD" id="cd12148">
    <property type="entry name" value="fungal_TF_MHR"/>
    <property type="match status" value="1"/>
</dbReference>
<evidence type="ECO:0000313" key="6">
    <source>
        <dbReference type="Proteomes" id="UP000039046"/>
    </source>
</evidence>
<reference evidence="5 6" key="1">
    <citation type="journal article" date="2015" name="Genome Announc.">
        <title>Draft Genome Sequence and Gene Annotation of the Entomopathogenic Fungus Verticillium hemipterigenum.</title>
        <authorList>
            <person name="Horn F."/>
            <person name="Habel A."/>
            <person name="Scharf D.H."/>
            <person name="Dworschak J."/>
            <person name="Brakhage A.A."/>
            <person name="Guthke R."/>
            <person name="Hertweck C."/>
            <person name="Linde J."/>
        </authorList>
    </citation>
    <scope>NUCLEOTIDE SEQUENCE [LARGE SCALE GENOMIC DNA]</scope>
</reference>
<dbReference type="Proteomes" id="UP000039046">
    <property type="component" value="Unassembled WGS sequence"/>
</dbReference>
<dbReference type="GO" id="GO:0000981">
    <property type="term" value="F:DNA-binding transcription factor activity, RNA polymerase II-specific"/>
    <property type="evidence" value="ECO:0007669"/>
    <property type="project" value="InterPro"/>
</dbReference>
<organism evidence="5 6">
    <name type="scientific">[Torrubiella] hemipterigena</name>
    <dbReference type="NCBI Taxonomy" id="1531966"/>
    <lineage>
        <taxon>Eukaryota</taxon>
        <taxon>Fungi</taxon>
        <taxon>Dikarya</taxon>
        <taxon>Ascomycota</taxon>
        <taxon>Pezizomycotina</taxon>
        <taxon>Sordariomycetes</taxon>
        <taxon>Hypocreomycetidae</taxon>
        <taxon>Hypocreales</taxon>
        <taxon>Clavicipitaceae</taxon>
        <taxon>Clavicipitaceae incertae sedis</taxon>
        <taxon>'Torrubiella' clade</taxon>
    </lineage>
</organism>
<dbReference type="InterPro" id="IPR021858">
    <property type="entry name" value="Fun_TF"/>
</dbReference>
<evidence type="ECO:0000256" key="1">
    <source>
        <dbReference type="ARBA" id="ARBA00022723"/>
    </source>
</evidence>
<evidence type="ECO:0000259" key="4">
    <source>
        <dbReference type="PROSITE" id="PS50048"/>
    </source>
</evidence>
<dbReference type="SMART" id="SM00906">
    <property type="entry name" value="Fungal_trans"/>
    <property type="match status" value="1"/>
</dbReference>
<dbReference type="AlphaFoldDB" id="A0A0A1T9V4"/>
<dbReference type="CDD" id="cd00067">
    <property type="entry name" value="GAL4"/>
    <property type="match status" value="1"/>
</dbReference>
<gene>
    <name evidence="5" type="ORF">VHEMI07276</name>
</gene>
<dbReference type="InterPro" id="IPR036864">
    <property type="entry name" value="Zn2-C6_fun-type_DNA-bd_sf"/>
</dbReference>
<keyword evidence="1" id="KW-0479">Metal-binding</keyword>
<dbReference type="STRING" id="1531966.A0A0A1T9V4"/>
<feature type="domain" description="Zn(2)-C6 fungal-type" evidence="4">
    <location>
        <begin position="16"/>
        <end position="47"/>
    </location>
</feature>
<dbReference type="GO" id="GO:0006351">
    <property type="term" value="P:DNA-templated transcription"/>
    <property type="evidence" value="ECO:0007669"/>
    <property type="project" value="InterPro"/>
</dbReference>
<dbReference type="InterPro" id="IPR053178">
    <property type="entry name" value="Osmoadaptation_assoc"/>
</dbReference>
<dbReference type="InterPro" id="IPR001138">
    <property type="entry name" value="Zn2Cys6_DnaBD"/>
</dbReference>
<dbReference type="Pfam" id="PF04082">
    <property type="entry name" value="Fungal_trans"/>
    <property type="match status" value="1"/>
</dbReference>
<evidence type="ECO:0000256" key="2">
    <source>
        <dbReference type="ARBA" id="ARBA00023242"/>
    </source>
</evidence>
<dbReference type="PANTHER" id="PTHR38111:SF2">
    <property type="entry name" value="FINGER DOMAIN PROTEIN, PUTATIVE (AFU_ORTHOLOGUE AFUA_1G01560)-RELATED"/>
    <property type="match status" value="1"/>
</dbReference>
<dbReference type="SMART" id="SM00066">
    <property type="entry name" value="GAL4"/>
    <property type="match status" value="1"/>
</dbReference>
<feature type="compositionally biased region" description="Basic and acidic residues" evidence="3">
    <location>
        <begin position="51"/>
        <end position="62"/>
    </location>
</feature>
<proteinExistence type="predicted"/>
<dbReference type="GO" id="GO:0003677">
    <property type="term" value="F:DNA binding"/>
    <property type="evidence" value="ECO:0007669"/>
    <property type="project" value="InterPro"/>
</dbReference>